<dbReference type="InterPro" id="IPR058245">
    <property type="entry name" value="NreC/VraR/RcsB-like_REC"/>
</dbReference>
<feature type="domain" description="Response regulatory" evidence="7">
    <location>
        <begin position="8"/>
        <end position="124"/>
    </location>
</feature>
<keyword evidence="3" id="KW-0238">DNA-binding</keyword>
<proteinExistence type="predicted"/>
<dbReference type="Pfam" id="PF00072">
    <property type="entry name" value="Response_reg"/>
    <property type="match status" value="1"/>
</dbReference>
<organism evidence="8 9">
    <name type="scientific">Rubrobacter tropicus</name>
    <dbReference type="NCBI Taxonomy" id="2653851"/>
    <lineage>
        <taxon>Bacteria</taxon>
        <taxon>Bacillati</taxon>
        <taxon>Actinomycetota</taxon>
        <taxon>Rubrobacteria</taxon>
        <taxon>Rubrobacterales</taxon>
        <taxon>Rubrobacteraceae</taxon>
        <taxon>Rubrobacter</taxon>
    </lineage>
</organism>
<evidence type="ECO:0000256" key="1">
    <source>
        <dbReference type="ARBA" id="ARBA00022553"/>
    </source>
</evidence>
<dbReference type="SMART" id="SM00421">
    <property type="entry name" value="HTH_LUXR"/>
    <property type="match status" value="1"/>
</dbReference>
<dbReference type="PROSITE" id="PS50043">
    <property type="entry name" value="HTH_LUXR_2"/>
    <property type="match status" value="1"/>
</dbReference>
<dbReference type="Proteomes" id="UP000501452">
    <property type="component" value="Chromosome"/>
</dbReference>
<dbReference type="InterPro" id="IPR016032">
    <property type="entry name" value="Sig_transdc_resp-reg_C-effctor"/>
</dbReference>
<keyword evidence="1 5" id="KW-0597">Phosphoprotein</keyword>
<evidence type="ECO:0000256" key="3">
    <source>
        <dbReference type="ARBA" id="ARBA00023125"/>
    </source>
</evidence>
<dbReference type="GO" id="GO:0003677">
    <property type="term" value="F:DNA binding"/>
    <property type="evidence" value="ECO:0007669"/>
    <property type="project" value="UniProtKB-KW"/>
</dbReference>
<dbReference type="EMBL" id="CP045119">
    <property type="protein sequence ID" value="QIN81366.1"/>
    <property type="molecule type" value="Genomic_DNA"/>
</dbReference>
<evidence type="ECO:0000313" key="9">
    <source>
        <dbReference type="Proteomes" id="UP000501452"/>
    </source>
</evidence>
<evidence type="ECO:0000259" key="7">
    <source>
        <dbReference type="PROSITE" id="PS50110"/>
    </source>
</evidence>
<dbReference type="AlphaFoldDB" id="A0A6G8Q4H6"/>
<dbReference type="Gene3D" id="3.40.50.2300">
    <property type="match status" value="1"/>
</dbReference>
<evidence type="ECO:0000256" key="5">
    <source>
        <dbReference type="PROSITE-ProRule" id="PRU00169"/>
    </source>
</evidence>
<evidence type="ECO:0000256" key="4">
    <source>
        <dbReference type="ARBA" id="ARBA00023163"/>
    </source>
</evidence>
<keyword evidence="2" id="KW-0805">Transcription regulation</keyword>
<dbReference type="SUPFAM" id="SSF52172">
    <property type="entry name" value="CheY-like"/>
    <property type="match status" value="1"/>
</dbReference>
<dbReference type="GO" id="GO:0006355">
    <property type="term" value="P:regulation of DNA-templated transcription"/>
    <property type="evidence" value="ECO:0007669"/>
    <property type="project" value="InterPro"/>
</dbReference>
<dbReference type="InterPro" id="IPR001789">
    <property type="entry name" value="Sig_transdc_resp-reg_receiver"/>
</dbReference>
<dbReference type="InterPro" id="IPR039420">
    <property type="entry name" value="WalR-like"/>
</dbReference>
<feature type="domain" description="HTH luxR-type" evidence="6">
    <location>
        <begin position="147"/>
        <end position="212"/>
    </location>
</feature>
<dbReference type="PANTHER" id="PTHR43214">
    <property type="entry name" value="TWO-COMPONENT RESPONSE REGULATOR"/>
    <property type="match status" value="1"/>
</dbReference>
<dbReference type="SUPFAM" id="SSF46894">
    <property type="entry name" value="C-terminal effector domain of the bipartite response regulators"/>
    <property type="match status" value="1"/>
</dbReference>
<evidence type="ECO:0000259" key="6">
    <source>
        <dbReference type="PROSITE" id="PS50043"/>
    </source>
</evidence>
<keyword evidence="4" id="KW-0804">Transcription</keyword>
<dbReference type="CDD" id="cd06170">
    <property type="entry name" value="LuxR_C_like"/>
    <property type="match status" value="1"/>
</dbReference>
<feature type="modified residue" description="4-aspartylphosphate" evidence="5">
    <location>
        <position position="59"/>
    </location>
</feature>
<dbReference type="InterPro" id="IPR011006">
    <property type="entry name" value="CheY-like_superfamily"/>
</dbReference>
<dbReference type="CDD" id="cd17535">
    <property type="entry name" value="REC_NarL-like"/>
    <property type="match status" value="1"/>
</dbReference>
<accession>A0A6G8Q4H6</accession>
<dbReference type="RefSeq" id="WP_166172671.1">
    <property type="nucleotide sequence ID" value="NZ_CP045119.1"/>
</dbReference>
<name>A0A6G8Q4H6_9ACTN</name>
<protein>
    <submittedName>
        <fullName evidence="8">Response regulator</fullName>
    </submittedName>
</protein>
<reference evidence="8 9" key="1">
    <citation type="submission" date="2019-10" db="EMBL/GenBank/DDBJ databases">
        <title>Rubrobacter sp nov SCSIO 52090 isolated from a deep-sea sediment in the South China Sea.</title>
        <authorList>
            <person name="Chen R.W."/>
        </authorList>
    </citation>
    <scope>NUCLEOTIDE SEQUENCE [LARGE SCALE GENOMIC DNA]</scope>
    <source>
        <strain evidence="8 9">SCSIO 52909</strain>
    </source>
</reference>
<evidence type="ECO:0000256" key="2">
    <source>
        <dbReference type="ARBA" id="ARBA00023015"/>
    </source>
</evidence>
<sequence length="216" mass="23619">MSPAGVRRVLLADDSALARRAVSTLLKREPGFEVVGEAEDGYGALALARDLRPDLVLMDINMPRCDGLLATRLLKRELPETTVVVLTVSGDAGDLFEAIRSGAQGYLLKSLDPESWLECLRGLASGEAMPKDLARRILTEFAARAAPADPDARLTEREREILNLVASAMTNKQVAEALYISEQTVKNHVKKIMQKLRLKNRVELALHARRVALGGP</sequence>
<dbReference type="KEGG" id="rub:GBA63_01055"/>
<keyword evidence="9" id="KW-1185">Reference proteome</keyword>
<gene>
    <name evidence="8" type="ORF">GBA63_01055</name>
</gene>
<dbReference type="GO" id="GO:0000160">
    <property type="term" value="P:phosphorelay signal transduction system"/>
    <property type="evidence" value="ECO:0007669"/>
    <property type="project" value="InterPro"/>
</dbReference>
<dbReference type="PROSITE" id="PS50110">
    <property type="entry name" value="RESPONSE_REGULATORY"/>
    <property type="match status" value="1"/>
</dbReference>
<dbReference type="Pfam" id="PF00196">
    <property type="entry name" value="GerE"/>
    <property type="match status" value="1"/>
</dbReference>
<dbReference type="PRINTS" id="PR00038">
    <property type="entry name" value="HTHLUXR"/>
</dbReference>
<dbReference type="PANTHER" id="PTHR43214:SF24">
    <property type="entry name" value="TRANSCRIPTIONAL REGULATORY PROTEIN NARL-RELATED"/>
    <property type="match status" value="1"/>
</dbReference>
<dbReference type="InterPro" id="IPR000792">
    <property type="entry name" value="Tscrpt_reg_LuxR_C"/>
</dbReference>
<evidence type="ECO:0000313" key="8">
    <source>
        <dbReference type="EMBL" id="QIN81366.1"/>
    </source>
</evidence>
<dbReference type="SMART" id="SM00448">
    <property type="entry name" value="REC"/>
    <property type="match status" value="1"/>
</dbReference>